<protein>
    <submittedName>
        <fullName evidence="1">Uncharacterized protein</fullName>
    </submittedName>
</protein>
<dbReference type="AlphaFoldDB" id="A0A6D2HRG9"/>
<evidence type="ECO:0000313" key="1">
    <source>
        <dbReference type="EMBL" id="CAA7018705.1"/>
    </source>
</evidence>
<comment type="caution">
    <text evidence="1">The sequence shown here is derived from an EMBL/GenBank/DDBJ whole genome shotgun (WGS) entry which is preliminary data.</text>
</comment>
<dbReference type="Proteomes" id="UP000467841">
    <property type="component" value="Unassembled WGS sequence"/>
</dbReference>
<sequence>MELTDVRSRIAHIEMADSGSFSRNGGFSLYSSDDRSWNRQNVLKSSSSLGRAAFGGVGIVSYCECNEKSCDSCSASSATANAVRSDLLASDLLLGSIASSLGLDGIVFLSPCFSA</sequence>
<gene>
    <name evidence="1" type="ORF">MERR_LOCUS5940</name>
</gene>
<keyword evidence="2" id="KW-1185">Reference proteome</keyword>
<evidence type="ECO:0000313" key="2">
    <source>
        <dbReference type="Proteomes" id="UP000467841"/>
    </source>
</evidence>
<accession>A0A6D2HRG9</accession>
<reference evidence="1" key="1">
    <citation type="submission" date="2020-01" db="EMBL/GenBank/DDBJ databases">
        <authorList>
            <person name="Mishra B."/>
        </authorList>
    </citation>
    <scope>NUCLEOTIDE SEQUENCE [LARGE SCALE GENOMIC DNA]</scope>
</reference>
<organism evidence="1 2">
    <name type="scientific">Microthlaspi erraticum</name>
    <dbReference type="NCBI Taxonomy" id="1685480"/>
    <lineage>
        <taxon>Eukaryota</taxon>
        <taxon>Viridiplantae</taxon>
        <taxon>Streptophyta</taxon>
        <taxon>Embryophyta</taxon>
        <taxon>Tracheophyta</taxon>
        <taxon>Spermatophyta</taxon>
        <taxon>Magnoliopsida</taxon>
        <taxon>eudicotyledons</taxon>
        <taxon>Gunneridae</taxon>
        <taxon>Pentapetalae</taxon>
        <taxon>rosids</taxon>
        <taxon>malvids</taxon>
        <taxon>Brassicales</taxon>
        <taxon>Brassicaceae</taxon>
        <taxon>Coluteocarpeae</taxon>
        <taxon>Microthlaspi</taxon>
    </lineage>
</organism>
<name>A0A6D2HRG9_9BRAS</name>
<dbReference type="EMBL" id="CACVBM020000410">
    <property type="protein sequence ID" value="CAA7018705.1"/>
    <property type="molecule type" value="Genomic_DNA"/>
</dbReference>
<proteinExistence type="predicted"/>